<evidence type="ECO:0000256" key="2">
    <source>
        <dbReference type="ARBA" id="ARBA00022448"/>
    </source>
</evidence>
<evidence type="ECO:0000256" key="5">
    <source>
        <dbReference type="ARBA" id="ARBA00023157"/>
    </source>
</evidence>
<dbReference type="GO" id="GO:0046872">
    <property type="term" value="F:metal ion binding"/>
    <property type="evidence" value="ECO:0007669"/>
    <property type="project" value="UniProtKB-KW"/>
</dbReference>
<dbReference type="Gene3D" id="2.30.30.380">
    <property type="entry name" value="Zn-finger domain of Sec23/24"/>
    <property type="match status" value="1"/>
</dbReference>
<gene>
    <name evidence="9" type="primary">trxA2</name>
    <name evidence="9" type="ORF">dnm_062440</name>
</gene>
<dbReference type="InterPro" id="IPR017937">
    <property type="entry name" value="Thioredoxin_CS"/>
</dbReference>
<dbReference type="Pfam" id="PF00085">
    <property type="entry name" value="Thioredoxin"/>
    <property type="match status" value="1"/>
</dbReference>
<keyword evidence="3" id="KW-0479">Metal-binding</keyword>
<protein>
    <recommendedName>
        <fullName evidence="7">Thioredoxin</fullName>
    </recommendedName>
</protein>
<evidence type="ECO:0000256" key="1">
    <source>
        <dbReference type="ARBA" id="ARBA00008987"/>
    </source>
</evidence>
<evidence type="ECO:0000256" key="7">
    <source>
        <dbReference type="NCBIfam" id="TIGR01068"/>
    </source>
</evidence>
<evidence type="ECO:0000259" key="8">
    <source>
        <dbReference type="PROSITE" id="PS51352"/>
    </source>
</evidence>
<sequence length="151" mass="16418">MSQPNSYLLRCSACGTKNRIPSDKVGLTAKCGKCGASIHTADAFTEKPVIITDNNFDAQVLKSPLPVLLDCWAPWCGPCQMLGPVIEELASEWKGKVRVAKLNSDENPGISAKFQIRSIPSILIFDNGQLKDTLVGAMPKQTIIQKMAPYI</sequence>
<dbReference type="InterPro" id="IPR049299">
    <property type="entry name" value="Thio2_N"/>
</dbReference>
<keyword evidence="6" id="KW-0676">Redox-active center</keyword>
<dbReference type="NCBIfam" id="NF008229">
    <property type="entry name" value="PRK10996.1"/>
    <property type="match status" value="1"/>
</dbReference>
<dbReference type="GO" id="GO:0005737">
    <property type="term" value="C:cytoplasm"/>
    <property type="evidence" value="ECO:0007669"/>
    <property type="project" value="TreeGrafter"/>
</dbReference>
<dbReference type="GO" id="GO:0015035">
    <property type="term" value="F:protein-disulfide reductase activity"/>
    <property type="evidence" value="ECO:0007669"/>
    <property type="project" value="UniProtKB-UniRule"/>
</dbReference>
<dbReference type="NCBIfam" id="TIGR01068">
    <property type="entry name" value="thioredoxin"/>
    <property type="match status" value="1"/>
</dbReference>
<dbReference type="EMBL" id="CP061800">
    <property type="protein sequence ID" value="QTA90183.1"/>
    <property type="molecule type" value="Genomic_DNA"/>
</dbReference>
<accession>A0A975BRR1</accession>
<reference evidence="9" key="1">
    <citation type="journal article" date="2021" name="Microb. Physiol.">
        <title>Proteogenomic Insights into the Physiology of Marine, Sulfate-Reducing, Filamentous Desulfonema limicola and Desulfonema magnum.</title>
        <authorList>
            <person name="Schnaars V."/>
            <person name="Wohlbrand L."/>
            <person name="Scheve S."/>
            <person name="Hinrichs C."/>
            <person name="Reinhardt R."/>
            <person name="Rabus R."/>
        </authorList>
    </citation>
    <scope>NUCLEOTIDE SEQUENCE</scope>
    <source>
        <strain evidence="9">4be13</strain>
    </source>
</reference>
<dbReference type="AlphaFoldDB" id="A0A975BRR1"/>
<dbReference type="FunFam" id="3.40.30.10:FF:000001">
    <property type="entry name" value="Thioredoxin"/>
    <property type="match status" value="1"/>
</dbReference>
<dbReference type="PRINTS" id="PR00421">
    <property type="entry name" value="THIOREDOXIN"/>
</dbReference>
<dbReference type="PROSITE" id="PS51352">
    <property type="entry name" value="THIOREDOXIN_2"/>
    <property type="match status" value="1"/>
</dbReference>
<dbReference type="Gene3D" id="3.40.30.10">
    <property type="entry name" value="Glutaredoxin"/>
    <property type="match status" value="1"/>
</dbReference>
<evidence type="ECO:0000256" key="6">
    <source>
        <dbReference type="ARBA" id="ARBA00023284"/>
    </source>
</evidence>
<dbReference type="Pfam" id="PF21352">
    <property type="entry name" value="Zn_ribbon_Thio2"/>
    <property type="match status" value="1"/>
</dbReference>
<evidence type="ECO:0000313" key="9">
    <source>
        <dbReference type="EMBL" id="QTA90183.1"/>
    </source>
</evidence>
<name>A0A975BRR1_9BACT</name>
<dbReference type="KEGG" id="dmm:dnm_062440"/>
<dbReference type="RefSeq" id="WP_207678498.1">
    <property type="nucleotide sequence ID" value="NZ_CP061800.1"/>
</dbReference>
<keyword evidence="4" id="KW-0249">Electron transport</keyword>
<dbReference type="PANTHER" id="PTHR45663">
    <property type="entry name" value="GEO12009P1"/>
    <property type="match status" value="1"/>
</dbReference>
<evidence type="ECO:0000256" key="4">
    <source>
        <dbReference type="ARBA" id="ARBA00022982"/>
    </source>
</evidence>
<dbReference type="InterPro" id="IPR005746">
    <property type="entry name" value="Thioredoxin"/>
</dbReference>
<dbReference type="PROSITE" id="PS00194">
    <property type="entry name" value="THIOREDOXIN_1"/>
    <property type="match status" value="1"/>
</dbReference>
<keyword evidence="2" id="KW-0813">Transport</keyword>
<dbReference type="InterPro" id="IPR036249">
    <property type="entry name" value="Thioredoxin-like_sf"/>
</dbReference>
<dbReference type="InterPro" id="IPR013766">
    <property type="entry name" value="Thioredoxin_domain"/>
</dbReference>
<keyword evidence="5" id="KW-1015">Disulfide bond</keyword>
<evidence type="ECO:0000313" key="10">
    <source>
        <dbReference type="Proteomes" id="UP000663722"/>
    </source>
</evidence>
<dbReference type="CDD" id="cd02947">
    <property type="entry name" value="TRX_family"/>
    <property type="match status" value="1"/>
</dbReference>
<dbReference type="Proteomes" id="UP000663722">
    <property type="component" value="Chromosome"/>
</dbReference>
<dbReference type="SUPFAM" id="SSF52833">
    <property type="entry name" value="Thioredoxin-like"/>
    <property type="match status" value="1"/>
</dbReference>
<feature type="domain" description="Thioredoxin" evidence="8">
    <location>
        <begin position="35"/>
        <end position="151"/>
    </location>
</feature>
<comment type="similarity">
    <text evidence="1">Belongs to the thioredoxin family.</text>
</comment>
<organism evidence="9 10">
    <name type="scientific">Desulfonema magnum</name>
    <dbReference type="NCBI Taxonomy" id="45655"/>
    <lineage>
        <taxon>Bacteria</taxon>
        <taxon>Pseudomonadati</taxon>
        <taxon>Thermodesulfobacteriota</taxon>
        <taxon>Desulfobacteria</taxon>
        <taxon>Desulfobacterales</taxon>
        <taxon>Desulfococcaceae</taxon>
        <taxon>Desulfonema</taxon>
    </lineage>
</organism>
<keyword evidence="10" id="KW-1185">Reference proteome</keyword>
<dbReference type="PANTHER" id="PTHR45663:SF11">
    <property type="entry name" value="GEO12009P1"/>
    <property type="match status" value="1"/>
</dbReference>
<evidence type="ECO:0000256" key="3">
    <source>
        <dbReference type="ARBA" id="ARBA00022723"/>
    </source>
</evidence>
<proteinExistence type="inferred from homology"/>